<organism evidence="2 3">
    <name type="scientific">Sorangium cellulosum</name>
    <name type="common">Polyangium cellulosum</name>
    <dbReference type="NCBI Taxonomy" id="56"/>
    <lineage>
        <taxon>Bacteria</taxon>
        <taxon>Pseudomonadati</taxon>
        <taxon>Myxococcota</taxon>
        <taxon>Polyangia</taxon>
        <taxon>Polyangiales</taxon>
        <taxon>Polyangiaceae</taxon>
        <taxon>Sorangium</taxon>
    </lineage>
</organism>
<proteinExistence type="predicted"/>
<dbReference type="Proteomes" id="UP000075604">
    <property type="component" value="Unassembled WGS sequence"/>
</dbReference>
<protein>
    <submittedName>
        <fullName evidence="2">Uncharacterized protein</fullName>
    </submittedName>
</protein>
<accession>A0A150PGM9</accession>
<dbReference type="AlphaFoldDB" id="A0A150PGM9"/>
<evidence type="ECO:0000256" key="1">
    <source>
        <dbReference type="SAM" id="MobiDB-lite"/>
    </source>
</evidence>
<evidence type="ECO:0000313" key="2">
    <source>
        <dbReference type="EMBL" id="KYF54820.1"/>
    </source>
</evidence>
<sequence length="62" mass="7176">MAELHALQLSSDVVEEFELWSDVSFIDSIDSIESTRLTPPASRRAPAQRRFARAGRRFSRRR</sequence>
<evidence type="ECO:0000313" key="3">
    <source>
        <dbReference type="Proteomes" id="UP000075604"/>
    </source>
</evidence>
<comment type="caution">
    <text evidence="2">The sequence shown here is derived from an EMBL/GenBank/DDBJ whole genome shotgun (WGS) entry which is preliminary data.</text>
</comment>
<dbReference type="EMBL" id="JELX01002614">
    <property type="protein sequence ID" value="KYF54820.1"/>
    <property type="molecule type" value="Genomic_DNA"/>
</dbReference>
<feature type="compositionally biased region" description="Basic residues" evidence="1">
    <location>
        <begin position="46"/>
        <end position="62"/>
    </location>
</feature>
<feature type="region of interest" description="Disordered" evidence="1">
    <location>
        <begin position="37"/>
        <end position="62"/>
    </location>
</feature>
<name>A0A150PGM9_SORCE</name>
<gene>
    <name evidence="2" type="ORF">BE04_35875</name>
</gene>
<reference evidence="2 3" key="1">
    <citation type="submission" date="2014-02" db="EMBL/GenBank/DDBJ databases">
        <title>The small core and large imbalanced accessory genome model reveals a collaborative survival strategy of Sorangium cellulosum strains in nature.</title>
        <authorList>
            <person name="Han K."/>
            <person name="Peng R."/>
            <person name="Blom J."/>
            <person name="Li Y.-Z."/>
        </authorList>
    </citation>
    <scope>NUCLEOTIDE SEQUENCE [LARGE SCALE GENOMIC DNA]</scope>
    <source>
        <strain evidence="2 3">So0157-18</strain>
    </source>
</reference>